<dbReference type="AlphaFoldDB" id="A0A9Q3IM22"/>
<evidence type="ECO:0000259" key="2">
    <source>
        <dbReference type="Pfam" id="PF14529"/>
    </source>
</evidence>
<dbReference type="GO" id="GO:0003824">
    <property type="term" value="F:catalytic activity"/>
    <property type="evidence" value="ECO:0007669"/>
    <property type="project" value="InterPro"/>
</dbReference>
<feature type="compositionally biased region" description="Low complexity" evidence="1">
    <location>
        <begin position="8"/>
        <end position="17"/>
    </location>
</feature>
<feature type="region of interest" description="Disordered" evidence="1">
    <location>
        <begin position="1"/>
        <end position="27"/>
    </location>
</feature>
<evidence type="ECO:0000313" key="4">
    <source>
        <dbReference type="Proteomes" id="UP000765509"/>
    </source>
</evidence>
<reference evidence="3" key="1">
    <citation type="submission" date="2021-03" db="EMBL/GenBank/DDBJ databases">
        <title>Draft genome sequence of rust myrtle Austropuccinia psidii MF-1, a brazilian biotype.</title>
        <authorList>
            <person name="Quecine M.C."/>
            <person name="Pachon D.M.R."/>
            <person name="Bonatelli M.L."/>
            <person name="Correr F.H."/>
            <person name="Franceschini L.M."/>
            <person name="Leite T.F."/>
            <person name="Margarido G.R.A."/>
            <person name="Almeida C.A."/>
            <person name="Ferrarezi J.A."/>
            <person name="Labate C.A."/>
        </authorList>
    </citation>
    <scope>NUCLEOTIDE SEQUENCE</scope>
    <source>
        <strain evidence="3">MF-1</strain>
    </source>
</reference>
<proteinExistence type="predicted"/>
<comment type="caution">
    <text evidence="3">The sequence shown here is derived from an EMBL/GenBank/DDBJ whole genome shotgun (WGS) entry which is preliminary data.</text>
</comment>
<sequence>MASKNRNPRTNQTTPTPSEDNNQHLTNHPKSLSFLQLNCYNRYDSMIKILNTELTHVALLLQEPRTNPFDWLPPTHRNWHRYTPRSTPSNCNEQPRACIYINRNIPTHQIHYLPDNNNLLSWITINNIHPLIEKITLLSLYNTPTKFDVLPLLQEWLNNTLRRDTPCFIMMDSNLHHCLWNPPHYLHTHPESKHSIKMCGKKGFTIISQKQVPTFMGPAGRPTTIDLTWANHITRYLHPTTSTRINNHASNHQPILTRINPPALGPKQEARHLAVTLGKLDHKIFLQSLQEKLRAYLPFPLDTNTSHIKQSTENHTEAVCSAFESQGKWVITNQAQMKPWWNTTILNPLVKERNKARRAMIKLKTQDAKLQYYCHQEILRQKVWELKALHCRKFLANKGPEHAFQAYRFTKERSTNNISALKDSEGNLATEMTEKANIPPLPAPPDPQPFPPIAEDEVVQAINKLPGKKAAGPDRISNELLKIANKNLAPYLSPLFNSCLQKHHFPKQWKQEITVIIKKAAKDNYINPNAYLPIALLNTLGRFLEKIINDQLMYWEEQTGALHVGHVGGRPGRSINDAFTMLSTWIHHKWREKKVIMGVFLDINNIPNFARQHIKLIHNYVHSKLTGPMEDPTAVMIQWEILGTPPSHPSPLNLMLNKEDVLKSHQAKCETILTFPTPPWAPTIAPITNTSLTKEQAKNIPPSQIKKELCKGTLIFFSDGSLLT</sequence>
<dbReference type="Gene3D" id="3.60.10.10">
    <property type="entry name" value="Endonuclease/exonuclease/phosphatase"/>
    <property type="match status" value="1"/>
</dbReference>
<dbReference type="SUPFAM" id="SSF56219">
    <property type="entry name" value="DNase I-like"/>
    <property type="match status" value="1"/>
</dbReference>
<keyword evidence="4" id="KW-1185">Reference proteome</keyword>
<dbReference type="PANTHER" id="PTHR33481">
    <property type="entry name" value="REVERSE TRANSCRIPTASE"/>
    <property type="match status" value="1"/>
</dbReference>
<dbReference type="PANTHER" id="PTHR33481:SF1">
    <property type="entry name" value="ENDONUCLEASE_EXONUCLEASE_PHOSPHATASE DOMAIN-CONTAINING PROTEIN-RELATED"/>
    <property type="match status" value="1"/>
</dbReference>
<feature type="domain" description="Endonuclease/exonuclease/phosphatase" evidence="2">
    <location>
        <begin position="136"/>
        <end position="255"/>
    </location>
</feature>
<dbReference type="Pfam" id="PF14529">
    <property type="entry name" value="Exo_endo_phos_2"/>
    <property type="match status" value="1"/>
</dbReference>
<dbReference type="InterPro" id="IPR036691">
    <property type="entry name" value="Endo/exonu/phosph_ase_sf"/>
</dbReference>
<feature type="compositionally biased region" description="Polar residues" evidence="1">
    <location>
        <begin position="18"/>
        <end position="27"/>
    </location>
</feature>
<dbReference type="Proteomes" id="UP000765509">
    <property type="component" value="Unassembled WGS sequence"/>
</dbReference>
<protein>
    <recommendedName>
        <fullName evidence="2">Endonuclease/exonuclease/phosphatase domain-containing protein</fullName>
    </recommendedName>
</protein>
<dbReference type="InterPro" id="IPR005135">
    <property type="entry name" value="Endo/exonuclease/phosphatase"/>
</dbReference>
<evidence type="ECO:0000313" key="3">
    <source>
        <dbReference type="EMBL" id="MBW0544014.1"/>
    </source>
</evidence>
<dbReference type="EMBL" id="AVOT02048829">
    <property type="protein sequence ID" value="MBW0544014.1"/>
    <property type="molecule type" value="Genomic_DNA"/>
</dbReference>
<name>A0A9Q3IM22_9BASI</name>
<accession>A0A9Q3IM22</accession>
<evidence type="ECO:0000256" key="1">
    <source>
        <dbReference type="SAM" id="MobiDB-lite"/>
    </source>
</evidence>
<dbReference type="OrthoDB" id="412006at2759"/>
<organism evidence="3 4">
    <name type="scientific">Austropuccinia psidii MF-1</name>
    <dbReference type="NCBI Taxonomy" id="1389203"/>
    <lineage>
        <taxon>Eukaryota</taxon>
        <taxon>Fungi</taxon>
        <taxon>Dikarya</taxon>
        <taxon>Basidiomycota</taxon>
        <taxon>Pucciniomycotina</taxon>
        <taxon>Pucciniomycetes</taxon>
        <taxon>Pucciniales</taxon>
        <taxon>Sphaerophragmiaceae</taxon>
        <taxon>Austropuccinia</taxon>
    </lineage>
</organism>
<gene>
    <name evidence="3" type="ORF">O181_083729</name>
</gene>